<dbReference type="SUPFAM" id="SSF50494">
    <property type="entry name" value="Trypsin-like serine proteases"/>
    <property type="match status" value="1"/>
</dbReference>
<sequence length="201" mass="22045">MEKQTYLITNHHAVADKEGNPICDSFRIITRPNSQNLANLQYYDVELKDDSGSSCWLEHPEGLEIDVVAIPLEIDLSDSGTRVISDQLRIPDNIEVTFDQEAAVLCYPIRGEAPYLPIARNAMIASPYGVPFQGLPCPATDADMHSGTSGSPVLTRPSALQQTNEGFQLGGQQRMHFLGIHSATMLSDHEVEEGPLNINVT</sequence>
<evidence type="ECO:0000313" key="2">
    <source>
        <dbReference type="Proteomes" id="UP000030649"/>
    </source>
</evidence>
<dbReference type="InterPro" id="IPR009003">
    <property type="entry name" value="Peptidase_S1_PA"/>
</dbReference>
<dbReference type="Proteomes" id="UP000030649">
    <property type="component" value="Unassembled WGS sequence"/>
</dbReference>
<gene>
    <name evidence="1" type="ORF">J07HQW1_01834</name>
</gene>
<organism evidence="1 2">
    <name type="scientific">Haloquadratum walsbyi J07HQW1</name>
    <dbReference type="NCBI Taxonomy" id="1238424"/>
    <lineage>
        <taxon>Archaea</taxon>
        <taxon>Methanobacteriati</taxon>
        <taxon>Methanobacteriota</taxon>
        <taxon>Stenosarchaea group</taxon>
        <taxon>Halobacteria</taxon>
        <taxon>Halobacteriales</taxon>
        <taxon>Haloferacaceae</taxon>
        <taxon>Haloquadratum</taxon>
    </lineage>
</organism>
<accession>U1N5B7</accession>
<evidence type="ECO:0008006" key="3">
    <source>
        <dbReference type="Google" id="ProtNLM"/>
    </source>
</evidence>
<dbReference type="STRING" id="1238424.J07HQW1_01834"/>
<reference evidence="1 2" key="1">
    <citation type="journal article" date="2013" name="PLoS ONE">
        <title>Assembly-driven community genomics of a hypersaline microbial ecosystem.</title>
        <authorList>
            <person name="Podell S."/>
            <person name="Ugalde J.A."/>
            <person name="Narasingarao P."/>
            <person name="Banfield J.F."/>
            <person name="Heidelberg K.B."/>
            <person name="Allen E.E."/>
        </authorList>
    </citation>
    <scope>NUCLEOTIDE SEQUENCE [LARGE SCALE GENOMIC DNA]</scope>
    <source>
        <strain evidence="2">J07HQW1</strain>
    </source>
</reference>
<name>U1N5B7_9EURY</name>
<dbReference type="HOGENOM" id="CLU_1357892_0_0_2"/>
<proteinExistence type="predicted"/>
<dbReference type="AlphaFoldDB" id="U1N5B7"/>
<dbReference type="EMBL" id="KE356560">
    <property type="protein sequence ID" value="ERG91800.1"/>
    <property type="molecule type" value="Genomic_DNA"/>
</dbReference>
<protein>
    <recommendedName>
        <fullName evidence="3">Serine protease</fullName>
    </recommendedName>
</protein>
<evidence type="ECO:0000313" key="1">
    <source>
        <dbReference type="EMBL" id="ERG91800.1"/>
    </source>
</evidence>